<keyword evidence="2" id="KW-0472">Membrane</keyword>
<feature type="transmembrane region" description="Helical" evidence="2">
    <location>
        <begin position="94"/>
        <end position="111"/>
    </location>
</feature>
<name>A0A840RQZ5_9BURK</name>
<evidence type="ECO:0000256" key="1">
    <source>
        <dbReference type="SAM" id="MobiDB-lite"/>
    </source>
</evidence>
<reference evidence="4 5" key="1">
    <citation type="submission" date="2020-08" db="EMBL/GenBank/DDBJ databases">
        <title>Genomic Encyclopedia of Type Strains, Phase IV (KMG-IV): sequencing the most valuable type-strain genomes for metagenomic binning, comparative biology and taxonomic classification.</title>
        <authorList>
            <person name="Goeker M."/>
        </authorList>
    </citation>
    <scope>NUCLEOTIDE SEQUENCE [LARGE SCALE GENOMIC DNA]</scope>
    <source>
        <strain evidence="4 5">DSM 23240</strain>
    </source>
</reference>
<dbReference type="RefSeq" id="WP_168055004.1">
    <property type="nucleotide sequence ID" value="NZ_JAAOZT010000006.1"/>
</dbReference>
<sequence>MSTTPTDTRQQQQAKLSNTSRFSSPVRTVITGWLLDKQLSPMAAERALQLSGELPKAADWNYFLQKFFLFGGALLLVAGIIFLFAFNWSVLPRFAKFTLLEGLLIAAALSAHRYTLDTRKGQAALFAAMLSCGALLAYFGQTYQTGADPYQLFLTWSILIFPWVLISRLNIAWCLWLTLLNVTLMLYPALDQIKIFWFLGPKDFLYDILFWLNLLIWGTAEIVFHRQRPDSTVASYAWRYRYFMRFSTLLTLACGVMFSNSLVILVVTAAFYVLYFRRRDLLLLTGCCFALIAIGAMQIINFTLFLFDKDGTLSLLSLSLFLMIALVTASLWFARLQRQWRVEERI</sequence>
<gene>
    <name evidence="4" type="ORF">HNR39_001235</name>
</gene>
<feature type="transmembrane region" description="Helical" evidence="2">
    <location>
        <begin position="313"/>
        <end position="334"/>
    </location>
</feature>
<feature type="transmembrane region" description="Helical" evidence="2">
    <location>
        <begin position="281"/>
        <end position="307"/>
    </location>
</feature>
<feature type="transmembrane region" description="Helical" evidence="2">
    <location>
        <begin position="67"/>
        <end position="88"/>
    </location>
</feature>
<keyword evidence="2" id="KW-0812">Transmembrane</keyword>
<protein>
    <submittedName>
        <fullName evidence="4">Putative membrane protein</fullName>
    </submittedName>
</protein>
<keyword evidence="5" id="KW-1185">Reference proteome</keyword>
<comment type="caution">
    <text evidence="4">The sequence shown here is derived from an EMBL/GenBank/DDBJ whole genome shotgun (WGS) entry which is preliminary data.</text>
</comment>
<evidence type="ECO:0000313" key="4">
    <source>
        <dbReference type="EMBL" id="MBB5199408.1"/>
    </source>
</evidence>
<dbReference type="EMBL" id="JACHHQ010000002">
    <property type="protein sequence ID" value="MBB5199408.1"/>
    <property type="molecule type" value="Genomic_DNA"/>
</dbReference>
<feature type="transmembrane region" description="Helical" evidence="2">
    <location>
        <begin position="123"/>
        <end position="140"/>
    </location>
</feature>
<dbReference type="Proteomes" id="UP000571084">
    <property type="component" value="Unassembled WGS sequence"/>
</dbReference>
<evidence type="ECO:0000256" key="2">
    <source>
        <dbReference type="SAM" id="Phobius"/>
    </source>
</evidence>
<keyword evidence="2" id="KW-1133">Transmembrane helix</keyword>
<dbReference type="AlphaFoldDB" id="A0A840RQZ5"/>
<feature type="transmembrane region" description="Helical" evidence="2">
    <location>
        <begin position="160"/>
        <end position="187"/>
    </location>
</feature>
<dbReference type="InterPro" id="IPR018677">
    <property type="entry name" value="DUF2157"/>
</dbReference>
<dbReference type="Pfam" id="PF09925">
    <property type="entry name" value="DUF2157"/>
    <property type="match status" value="1"/>
</dbReference>
<feature type="region of interest" description="Disordered" evidence="1">
    <location>
        <begin position="1"/>
        <end position="20"/>
    </location>
</feature>
<evidence type="ECO:0000259" key="3">
    <source>
        <dbReference type="Pfam" id="PF09925"/>
    </source>
</evidence>
<accession>A0A840RQZ5</accession>
<feature type="transmembrane region" description="Helical" evidence="2">
    <location>
        <begin position="246"/>
        <end position="274"/>
    </location>
</feature>
<evidence type="ECO:0000313" key="5">
    <source>
        <dbReference type="Proteomes" id="UP000571084"/>
    </source>
</evidence>
<organism evidence="4 5">
    <name type="scientific">Glaciimonas immobilis</name>
    <dbReference type="NCBI Taxonomy" id="728004"/>
    <lineage>
        <taxon>Bacteria</taxon>
        <taxon>Pseudomonadati</taxon>
        <taxon>Pseudomonadota</taxon>
        <taxon>Betaproteobacteria</taxon>
        <taxon>Burkholderiales</taxon>
        <taxon>Oxalobacteraceae</taxon>
        <taxon>Glaciimonas</taxon>
    </lineage>
</organism>
<proteinExistence type="predicted"/>
<feature type="domain" description="DUF2157" evidence="3">
    <location>
        <begin position="33"/>
        <end position="173"/>
    </location>
</feature>